<dbReference type="AlphaFoldDB" id="W7U0A8"/>
<feature type="region of interest" description="Disordered" evidence="1">
    <location>
        <begin position="1"/>
        <end position="52"/>
    </location>
</feature>
<feature type="region of interest" description="Disordered" evidence="1">
    <location>
        <begin position="240"/>
        <end position="331"/>
    </location>
</feature>
<keyword evidence="3" id="KW-1185">Reference proteome</keyword>
<feature type="compositionally biased region" description="Polar residues" evidence="1">
    <location>
        <begin position="1"/>
        <end position="18"/>
    </location>
</feature>
<evidence type="ECO:0000313" key="2">
    <source>
        <dbReference type="EMBL" id="EWM29188.1"/>
    </source>
</evidence>
<name>W7U0A8_9STRA</name>
<dbReference type="OrthoDB" id="10293695at2759"/>
<dbReference type="Proteomes" id="UP000019335">
    <property type="component" value="Chromosome 3"/>
</dbReference>
<protein>
    <submittedName>
        <fullName evidence="2">Uncharacterized protein</fullName>
    </submittedName>
</protein>
<dbReference type="Gene3D" id="1.20.960.40">
    <property type="match status" value="1"/>
</dbReference>
<feature type="compositionally biased region" description="Basic and acidic residues" evidence="1">
    <location>
        <begin position="265"/>
        <end position="288"/>
    </location>
</feature>
<organism evidence="2 3">
    <name type="scientific">Nannochloropsis gaditana</name>
    <dbReference type="NCBI Taxonomy" id="72520"/>
    <lineage>
        <taxon>Eukaryota</taxon>
        <taxon>Sar</taxon>
        <taxon>Stramenopiles</taxon>
        <taxon>Ochrophyta</taxon>
        <taxon>Eustigmatophyceae</taxon>
        <taxon>Eustigmatales</taxon>
        <taxon>Monodopsidaceae</taxon>
        <taxon>Nannochloropsis</taxon>
    </lineage>
</organism>
<feature type="compositionally biased region" description="Basic and acidic residues" evidence="1">
    <location>
        <begin position="315"/>
        <end position="331"/>
    </location>
</feature>
<dbReference type="EMBL" id="AZIL01000177">
    <property type="protein sequence ID" value="EWM29188.1"/>
    <property type="molecule type" value="Genomic_DNA"/>
</dbReference>
<proteinExistence type="predicted"/>
<reference evidence="2 3" key="1">
    <citation type="journal article" date="2014" name="Mol. Plant">
        <title>Chromosome Scale Genome Assembly and Transcriptome Profiling of Nannochloropsis gaditana in Nitrogen Depletion.</title>
        <authorList>
            <person name="Corteggiani Carpinelli E."/>
            <person name="Telatin A."/>
            <person name="Vitulo N."/>
            <person name="Forcato C."/>
            <person name="D'Angelo M."/>
            <person name="Schiavon R."/>
            <person name="Vezzi A."/>
            <person name="Giacometti G.M."/>
            <person name="Morosinotto T."/>
            <person name="Valle G."/>
        </authorList>
    </citation>
    <scope>NUCLEOTIDE SEQUENCE [LARGE SCALE GENOMIC DNA]</scope>
    <source>
        <strain evidence="2 3">B-31</strain>
    </source>
</reference>
<evidence type="ECO:0000256" key="1">
    <source>
        <dbReference type="SAM" id="MobiDB-lite"/>
    </source>
</evidence>
<evidence type="ECO:0000313" key="3">
    <source>
        <dbReference type="Proteomes" id="UP000019335"/>
    </source>
</evidence>
<comment type="caution">
    <text evidence="2">The sequence shown here is derived from an EMBL/GenBank/DDBJ whole genome shotgun (WGS) entry which is preliminary data.</text>
</comment>
<sequence length="331" mass="36185">MPSSSHVFAQKQTIVQSSDKMELKTPSPRPLDSIHASEAASVPTDVPSDEPQDAARLKANTSVDVIEVKGLLRQALGQAGILDYVMSMLRASAYVAIDGTRPAQSAEASASDLRLIHPNQDLLSLREMDEGRLLLNLTAELLKSMNMQQTLSVFEREAHLHPNGPILSEEDEITAEKERLSWFSSVREEGAQVLGLDAHATGPLLLQLMRRHQQHVVSRLHQGRGEEKEMLDGTVHRDIQQSPAQTAAVERENGGENVNQGADEDTTHAEGEMADRNRCSARNEESMSARKSKLSKSNDARSIGSETLGNGESGGHGRLERSINDNCMKSD</sequence>
<accession>W7U0A8</accession>
<gene>
    <name evidence="2" type="ORF">Naga_100007g37</name>
</gene>